<dbReference type="AlphaFoldDB" id="A0A367ZKN9"/>
<feature type="signal peptide" evidence="1">
    <location>
        <begin position="1"/>
        <end position="26"/>
    </location>
</feature>
<evidence type="ECO:0000313" key="2">
    <source>
        <dbReference type="EMBL" id="RCK78666.1"/>
    </source>
</evidence>
<accession>A0A367ZKN9</accession>
<sequence length="214" mass="24562">MARSCHPFLRLAVVVLVLSLLGPARAGAGLLPPPGEEKKPVKLEKVERSFGVRWFRKEGYKDFFEPRVAFIKRKPHFSETIEYAWRPMEIFDMPHRERIDRVQCLYNRYYFAGHERRLFYGAGVGGNIVLFNQKLKDWAKQHRNIDLQDGVNGLGRLFVGYKVSQITLGKKVYPVVVRVDGFFSPDYRFGGTLGRAGDRLELSEIKADVGLSIE</sequence>
<keyword evidence="1" id="KW-0732">Signal</keyword>
<gene>
    <name evidence="2" type="ORF">OZSIB_1193</name>
</gene>
<protein>
    <submittedName>
        <fullName evidence="2">Uncharacterized protein</fullName>
    </submittedName>
</protein>
<evidence type="ECO:0000256" key="1">
    <source>
        <dbReference type="SAM" id="SignalP"/>
    </source>
</evidence>
<dbReference type="EMBL" id="QOQW01000020">
    <property type="protein sequence ID" value="RCK78666.1"/>
    <property type="molecule type" value="Genomic_DNA"/>
</dbReference>
<name>A0A367ZKN9_9BACT</name>
<proteinExistence type="predicted"/>
<organism evidence="2 3">
    <name type="scientific">Candidatus Ozemobacter sibiricus</name>
    <dbReference type="NCBI Taxonomy" id="2268124"/>
    <lineage>
        <taxon>Bacteria</taxon>
        <taxon>Candidatus Ozemobacteria</taxon>
        <taxon>Candidatus Ozemobacterales</taxon>
        <taxon>Candidatus Ozemobacteraceae</taxon>
        <taxon>Candidatus Ozemobacter</taxon>
    </lineage>
</organism>
<feature type="chain" id="PRO_5016695221" evidence="1">
    <location>
        <begin position="27"/>
        <end position="214"/>
    </location>
</feature>
<reference evidence="2 3" key="1">
    <citation type="submission" date="2018-05" db="EMBL/GenBank/DDBJ databases">
        <title>A metagenomic window into the 2 km-deep terrestrial subsurface aquifer revealed taxonomically and functionally diverse microbial community comprising novel uncultured bacterial lineages.</title>
        <authorList>
            <person name="Kadnikov V.V."/>
            <person name="Mardanov A.V."/>
            <person name="Beletsky A.V."/>
            <person name="Banks D."/>
            <person name="Pimenov N.V."/>
            <person name="Frank Y.A."/>
            <person name="Karnachuk O.V."/>
            <person name="Ravin N.V."/>
        </authorList>
    </citation>
    <scope>NUCLEOTIDE SEQUENCE [LARGE SCALE GENOMIC DNA]</scope>
    <source>
        <strain evidence="2">BY5</strain>
    </source>
</reference>
<dbReference type="Proteomes" id="UP000252355">
    <property type="component" value="Unassembled WGS sequence"/>
</dbReference>
<comment type="caution">
    <text evidence="2">The sequence shown here is derived from an EMBL/GenBank/DDBJ whole genome shotgun (WGS) entry which is preliminary data.</text>
</comment>
<evidence type="ECO:0000313" key="3">
    <source>
        <dbReference type="Proteomes" id="UP000252355"/>
    </source>
</evidence>